<dbReference type="Pfam" id="PF19289">
    <property type="entry name" value="PmbA_TldD_3rd"/>
    <property type="match status" value="1"/>
</dbReference>
<dbReference type="PANTHER" id="PTHR43666:SF1">
    <property type="entry name" value="CONSERVED PROTEIN"/>
    <property type="match status" value="1"/>
</dbReference>
<sequence length="457" mass="48353">MITPQHAVNLVLEEAAKLGGANETMVLVTDKVEATLRWAGNSMTTNGVSVNRSITVISVVRQGDSAHIGTVVSAEVDPRVIPGLVAVSQQAARSAPEAGDAAPLLSGAGEPADWNAPVPGTGPLVFSDVADSLSRGFRGADRLYGFAHHSVSTTFLASSTGLRRRFTQPTGAVEINAKRGDASAWAGIGTADFVDVPTDSLLEQLSMRLGWAKRSVALPAGRYETIMPPSTVADMMIYLAWSMAGRGAEEGRTALSAPGGGTRVGERLTDLPLTMFSDPMAPGLACTPFVAVSNSSETVSVFDNGMEIGQVDWIRNGVINALAYPRATAHKFDADVAVAADNLVMTGGSAELADMIAGTERGLLLTTLWYIREVDPTTLLLTGLTRDGVYLIEDGEVTAAVNNFRFNESPLDLLRRATEAGVSEKTLPREWGDWATRAAMPSLRIPDFYMSSVSQAQ</sequence>
<keyword evidence="3" id="KW-1185">Reference proteome</keyword>
<feature type="domain" description="Metalloprotease TldD/E C-terminal" evidence="1">
    <location>
        <begin position="221"/>
        <end position="450"/>
    </location>
</feature>
<dbReference type="PANTHER" id="PTHR43666">
    <property type="entry name" value="TLDD PROTEIN"/>
    <property type="match status" value="1"/>
</dbReference>
<name>A0A2U3NJU3_9MYCO</name>
<keyword evidence="2" id="KW-0378">Hydrolase</keyword>
<organism evidence="2 3">
    <name type="scientific">Mycobacterium terramassiliense</name>
    <dbReference type="NCBI Taxonomy" id="1841859"/>
    <lineage>
        <taxon>Bacteria</taxon>
        <taxon>Bacillati</taxon>
        <taxon>Actinomycetota</taxon>
        <taxon>Actinomycetes</taxon>
        <taxon>Mycobacteriales</taxon>
        <taxon>Mycobacteriaceae</taxon>
        <taxon>Mycobacterium</taxon>
    </lineage>
</organism>
<evidence type="ECO:0000313" key="3">
    <source>
        <dbReference type="Proteomes" id="UP000241595"/>
    </source>
</evidence>
<proteinExistence type="predicted"/>
<dbReference type="InterPro" id="IPR045569">
    <property type="entry name" value="Metalloprtase-TldD/E_C"/>
</dbReference>
<keyword evidence="2" id="KW-0645">Protease</keyword>
<accession>A0A2U3NJU3</accession>
<evidence type="ECO:0000259" key="1">
    <source>
        <dbReference type="Pfam" id="PF19289"/>
    </source>
</evidence>
<gene>
    <name evidence="2" type="ORF">MTAB308_5331</name>
</gene>
<dbReference type="InterPro" id="IPR036059">
    <property type="entry name" value="TldD/PmbA_sf"/>
</dbReference>
<reference evidence="2 3" key="1">
    <citation type="submission" date="2017-01" db="EMBL/GenBank/DDBJ databases">
        <authorList>
            <consortium name="Urmite Genomes"/>
        </authorList>
    </citation>
    <scope>NUCLEOTIDE SEQUENCE [LARGE SCALE GENOMIC DNA]</scope>
    <source>
        <strain evidence="2 3">AB308</strain>
    </source>
</reference>
<dbReference type="GO" id="GO:0008237">
    <property type="term" value="F:metallopeptidase activity"/>
    <property type="evidence" value="ECO:0007669"/>
    <property type="project" value="InterPro"/>
</dbReference>
<dbReference type="STRING" id="1841859.GCA_900157385_05334"/>
<dbReference type="AlphaFoldDB" id="A0A2U3NJU3"/>
<dbReference type="EMBL" id="FTRV01000016">
    <property type="protein sequence ID" value="SPM31807.1"/>
    <property type="molecule type" value="Genomic_DNA"/>
</dbReference>
<dbReference type="GO" id="GO:0006508">
    <property type="term" value="P:proteolysis"/>
    <property type="evidence" value="ECO:0007669"/>
    <property type="project" value="UniProtKB-KW"/>
</dbReference>
<dbReference type="RefSeq" id="WP_077103677.1">
    <property type="nucleotide sequence ID" value="NZ_LT717701.1"/>
</dbReference>
<evidence type="ECO:0000313" key="2">
    <source>
        <dbReference type="EMBL" id="SPM31807.1"/>
    </source>
</evidence>
<dbReference type="Proteomes" id="UP000241595">
    <property type="component" value="Unassembled WGS sequence"/>
</dbReference>
<dbReference type="SUPFAM" id="SSF111283">
    <property type="entry name" value="Putative modulator of DNA gyrase, PmbA/TldD"/>
    <property type="match status" value="1"/>
</dbReference>
<protein>
    <submittedName>
        <fullName evidence="2">Predicted Zn-dependent protease or its inactivated homolog</fullName>
    </submittedName>
</protein>
<dbReference type="OrthoDB" id="9763230at2"/>